<feature type="compositionally biased region" description="Polar residues" evidence="1">
    <location>
        <begin position="408"/>
        <end position="419"/>
    </location>
</feature>
<gene>
    <name evidence="3" type="ORF">V1264_006779</name>
</gene>
<feature type="compositionally biased region" description="Polar residues" evidence="1">
    <location>
        <begin position="499"/>
        <end position="509"/>
    </location>
</feature>
<feature type="compositionally biased region" description="Basic and acidic residues" evidence="1">
    <location>
        <begin position="510"/>
        <end position="527"/>
    </location>
</feature>
<keyword evidence="2" id="KW-1133">Transmembrane helix</keyword>
<reference evidence="3 4" key="1">
    <citation type="submission" date="2024-02" db="EMBL/GenBank/DDBJ databases">
        <title>Chromosome-scale genome assembly of the rough periwinkle Littorina saxatilis.</title>
        <authorList>
            <person name="De Jode A."/>
            <person name="Faria R."/>
            <person name="Formenti G."/>
            <person name="Sims Y."/>
            <person name="Smith T.P."/>
            <person name="Tracey A."/>
            <person name="Wood J.M.D."/>
            <person name="Zagrodzka Z.B."/>
            <person name="Johannesson K."/>
            <person name="Butlin R.K."/>
            <person name="Leder E.H."/>
        </authorList>
    </citation>
    <scope>NUCLEOTIDE SEQUENCE [LARGE SCALE GENOMIC DNA]</scope>
    <source>
        <strain evidence="3">Snail1</strain>
        <tissue evidence="3">Muscle</tissue>
    </source>
</reference>
<feature type="region of interest" description="Disordered" evidence="1">
    <location>
        <begin position="334"/>
        <end position="533"/>
    </location>
</feature>
<organism evidence="3 4">
    <name type="scientific">Littorina saxatilis</name>
    <dbReference type="NCBI Taxonomy" id="31220"/>
    <lineage>
        <taxon>Eukaryota</taxon>
        <taxon>Metazoa</taxon>
        <taxon>Spiralia</taxon>
        <taxon>Lophotrochozoa</taxon>
        <taxon>Mollusca</taxon>
        <taxon>Gastropoda</taxon>
        <taxon>Caenogastropoda</taxon>
        <taxon>Littorinimorpha</taxon>
        <taxon>Littorinoidea</taxon>
        <taxon>Littorinidae</taxon>
        <taxon>Littorina</taxon>
    </lineage>
</organism>
<feature type="compositionally biased region" description="Polar residues" evidence="1">
    <location>
        <begin position="118"/>
        <end position="135"/>
    </location>
</feature>
<keyword evidence="2" id="KW-0812">Transmembrane</keyword>
<feature type="region of interest" description="Disordered" evidence="1">
    <location>
        <begin position="107"/>
        <end position="207"/>
    </location>
</feature>
<feature type="compositionally biased region" description="Low complexity" evidence="1">
    <location>
        <begin position="382"/>
        <end position="393"/>
    </location>
</feature>
<name>A0AAN9G5E1_9CAEN</name>
<evidence type="ECO:0000256" key="1">
    <source>
        <dbReference type="SAM" id="MobiDB-lite"/>
    </source>
</evidence>
<feature type="compositionally biased region" description="Basic and acidic residues" evidence="1">
    <location>
        <begin position="451"/>
        <end position="467"/>
    </location>
</feature>
<feature type="compositionally biased region" description="Basic residues" evidence="1">
    <location>
        <begin position="349"/>
        <end position="366"/>
    </location>
</feature>
<dbReference type="Proteomes" id="UP001374579">
    <property type="component" value="Unassembled WGS sequence"/>
</dbReference>
<proteinExistence type="predicted"/>
<feature type="region of interest" description="Disordered" evidence="1">
    <location>
        <begin position="238"/>
        <end position="261"/>
    </location>
</feature>
<dbReference type="EMBL" id="JBAMIC010000018">
    <property type="protein sequence ID" value="KAK7095359.1"/>
    <property type="molecule type" value="Genomic_DNA"/>
</dbReference>
<evidence type="ECO:0000313" key="3">
    <source>
        <dbReference type="EMBL" id="KAK7095359.1"/>
    </source>
</evidence>
<comment type="caution">
    <text evidence="3">The sequence shown here is derived from an EMBL/GenBank/DDBJ whole genome shotgun (WGS) entry which is preliminary data.</text>
</comment>
<keyword evidence="4" id="KW-1185">Reference proteome</keyword>
<feature type="compositionally biased region" description="Basic and acidic residues" evidence="1">
    <location>
        <begin position="432"/>
        <end position="443"/>
    </location>
</feature>
<feature type="compositionally biased region" description="Basic residues" evidence="1">
    <location>
        <begin position="468"/>
        <end position="481"/>
    </location>
</feature>
<protein>
    <submittedName>
        <fullName evidence="3">Uncharacterized protein</fullName>
    </submittedName>
</protein>
<accession>A0AAN9G5E1</accession>
<feature type="transmembrane region" description="Helical" evidence="2">
    <location>
        <begin position="42"/>
        <end position="66"/>
    </location>
</feature>
<feature type="compositionally biased region" description="Basic and acidic residues" evidence="1">
    <location>
        <begin position="163"/>
        <end position="181"/>
    </location>
</feature>
<evidence type="ECO:0000313" key="4">
    <source>
        <dbReference type="Proteomes" id="UP001374579"/>
    </source>
</evidence>
<evidence type="ECO:0000256" key="2">
    <source>
        <dbReference type="SAM" id="Phobius"/>
    </source>
</evidence>
<keyword evidence="2" id="KW-0472">Membrane</keyword>
<sequence length="557" mass="61604">MAASNAKSLLDKILTAANITSTTSSTPRTTVEDQQPEEKSTVIIIVGIFLSIIVVILIAVVVFLWWKRLLCCHEVNLSKPSILAQFAMFKCCAKCFCQRNQDQTTDEDCQWRSREGNSARSKGANRSRNDNSSGFQHPVFYLDSGDSTDTESVHASRRHRQRAKLDPNSELQRKSKLHNEKLPSFSALDRSKRPRLRKKEDSFGTEGDGISLVLEPLTFETFRSYSPPLAVIAPLSNSNTEYRSPHRDGVSSRSSLPSVIEDSKQQCEFTVVDPSLSSKSKQNSSGVTNGGKSVPLLYLIKAYSEDTNDSESLEGCVNEGYSVGDVDEELATSHSAYSSEAEELPSQHPHVHRSTLPRREKHKARPPQRPATLQLPDPCLHNSWSSLNSTSTLPEESLHSEAADDTSETVSHTQDSIPSSKGAPDMRTLNGDCRDQRCKHSDNTDNTLKVVTDEKTKELHEDSDSTPKGKKTPPQKPKRKNPPSNVSTVESREAIVSALMTSNGTVTSSEHARQKGDSIERGDETRVENGLLPPPFSFKDIEFADFDDFDEVNGSLV</sequence>
<dbReference type="AlphaFoldDB" id="A0AAN9G5E1"/>